<proteinExistence type="inferred from homology"/>
<dbReference type="OrthoDB" id="6220758at2759"/>
<dbReference type="InterPro" id="IPR004000">
    <property type="entry name" value="Actin"/>
</dbReference>
<dbReference type="EMBL" id="MDYQ01000005">
    <property type="protein sequence ID" value="PRP89165.1"/>
    <property type="molecule type" value="Genomic_DNA"/>
</dbReference>
<dbReference type="Gene3D" id="3.30.420.40">
    <property type="match status" value="2"/>
</dbReference>
<dbReference type="InParanoid" id="A0A2P6NYY4"/>
<keyword evidence="5" id="KW-1185">Reference proteome</keyword>
<gene>
    <name evidence="4" type="ORF">PROFUN_01885</name>
</gene>
<dbReference type="InterPro" id="IPR043129">
    <property type="entry name" value="ATPase_NBD"/>
</dbReference>
<dbReference type="CDD" id="cd10210">
    <property type="entry name" value="ASKHA_NBD_Arp6"/>
    <property type="match status" value="1"/>
</dbReference>
<dbReference type="Proteomes" id="UP000241769">
    <property type="component" value="Unassembled WGS sequence"/>
</dbReference>
<comment type="subcellular location">
    <subcellularLocation>
        <location evidence="1">Cytoplasm</location>
    </subcellularLocation>
</comment>
<organism evidence="4 5">
    <name type="scientific">Planoprotostelium fungivorum</name>
    <dbReference type="NCBI Taxonomy" id="1890364"/>
    <lineage>
        <taxon>Eukaryota</taxon>
        <taxon>Amoebozoa</taxon>
        <taxon>Evosea</taxon>
        <taxon>Variosea</taxon>
        <taxon>Cavosteliida</taxon>
        <taxon>Cavosteliaceae</taxon>
        <taxon>Planoprotostelium</taxon>
    </lineage>
</organism>
<evidence type="ECO:0000313" key="4">
    <source>
        <dbReference type="EMBL" id="PRP89165.1"/>
    </source>
</evidence>
<dbReference type="AlphaFoldDB" id="A0A2P6NYY4"/>
<dbReference type="GO" id="GO:0005737">
    <property type="term" value="C:cytoplasm"/>
    <property type="evidence" value="ECO:0007669"/>
    <property type="project" value="UniProtKB-SubCell"/>
</dbReference>
<dbReference type="Gene3D" id="2.30.36.70">
    <property type="entry name" value="Actin, Chain A, domain 2"/>
    <property type="match status" value="1"/>
</dbReference>
<evidence type="ECO:0000256" key="3">
    <source>
        <dbReference type="ARBA" id="ARBA00022490"/>
    </source>
</evidence>
<evidence type="ECO:0000256" key="1">
    <source>
        <dbReference type="ARBA" id="ARBA00004496"/>
    </source>
</evidence>
<dbReference type="STRING" id="1890364.A0A2P6NYY4"/>
<comment type="similarity">
    <text evidence="2">Belongs to the actin family. ARP6 subfamily.</text>
</comment>
<dbReference type="SMART" id="SM00268">
    <property type="entry name" value="ACTIN"/>
    <property type="match status" value="1"/>
</dbReference>
<dbReference type="PANTHER" id="PTHR11937">
    <property type="entry name" value="ACTIN"/>
    <property type="match status" value="1"/>
</dbReference>
<name>A0A2P6NYY4_9EUKA</name>
<dbReference type="Gene3D" id="3.90.640.10">
    <property type="entry name" value="Actin, Chain A, domain 4"/>
    <property type="match status" value="1"/>
</dbReference>
<keyword evidence="3" id="KW-0963">Cytoplasm</keyword>
<dbReference type="Pfam" id="PF00022">
    <property type="entry name" value="Actin"/>
    <property type="match status" value="1"/>
</dbReference>
<accession>A0A2P6NYY4</accession>
<dbReference type="FunCoup" id="A0A2P6NYY4">
    <property type="interactions" value="71"/>
</dbReference>
<reference evidence="4 5" key="1">
    <citation type="journal article" date="2018" name="Genome Biol. Evol.">
        <title>Multiple Roots of Fruiting Body Formation in Amoebozoa.</title>
        <authorList>
            <person name="Hillmann F."/>
            <person name="Forbes G."/>
            <person name="Novohradska S."/>
            <person name="Ferling I."/>
            <person name="Riege K."/>
            <person name="Groth M."/>
            <person name="Westermann M."/>
            <person name="Marz M."/>
            <person name="Spaller T."/>
            <person name="Winckler T."/>
            <person name="Schaap P."/>
            <person name="Glockner G."/>
        </authorList>
    </citation>
    <scope>NUCLEOTIDE SEQUENCE [LARGE SCALE GENOMIC DNA]</scope>
    <source>
        <strain evidence="4 5">Jena</strain>
    </source>
</reference>
<dbReference type="FunFam" id="3.90.640.10:FF:000014">
    <property type="entry name" value="Putative actin-related protein 6"/>
    <property type="match status" value="1"/>
</dbReference>
<dbReference type="SUPFAM" id="SSF53067">
    <property type="entry name" value="Actin-like ATPase domain"/>
    <property type="match status" value="2"/>
</dbReference>
<dbReference type="GO" id="GO:0005634">
    <property type="term" value="C:nucleus"/>
    <property type="evidence" value="ECO:0007669"/>
    <property type="project" value="UniProtKB-ARBA"/>
</dbReference>
<evidence type="ECO:0000313" key="5">
    <source>
        <dbReference type="Proteomes" id="UP000241769"/>
    </source>
</evidence>
<protein>
    <submittedName>
        <fullName evidence="4">Actin-related protein 6-like</fullName>
    </submittedName>
</protein>
<comment type="caution">
    <text evidence="4">The sequence shown here is derived from an EMBL/GenBank/DDBJ whole genome shotgun (WGS) entry which is preliminary data.</text>
</comment>
<sequence length="399" mass="45564">MSHLKTLVIDNGSDRIKWGYAGKPDTYRSHGNYVAKVKGDRKNYVGDVETARSQAGVWFRRPHDRGYPINWDAQKEIWDYALGEFDAREFQLLLTEPIFNPNSVRKVQAEIIFEDYAFDALYTASAPFFSAFQGKKAGITENFAKSPCHLVVDCGFSFTHVVPFFDLQKINYGIKRIDVGGRFLTNAMKEAISFRQLNLLEETYLTNLIKEKCCYVPIDFYKELQVCKKKGPLNTVAVDYVLPDYVNHNVGYILEDKASLSAEERAKMQILRLNNERISIPEILFNPKNEGINQAGIAETIIQSVESCHPDMHAALYNNILLTGGSACFRGFRDRVELELRSVVSSRYQVNVSIPEDPVRYAWDGASNFPEAVDWSKCVVTRKDYEETGSLYCLRKLYN</sequence>
<evidence type="ECO:0000256" key="2">
    <source>
        <dbReference type="ARBA" id="ARBA00005665"/>
    </source>
</evidence>